<dbReference type="AlphaFoldDB" id="A0A9W7KT93"/>
<dbReference type="InterPro" id="IPR057815">
    <property type="entry name" value="C2CD5_C"/>
</dbReference>
<reference evidence="2" key="1">
    <citation type="submission" date="2022-07" db="EMBL/GenBank/DDBJ databases">
        <title>Genome analysis of Parmales, a sister group of diatoms, reveals the evolutionary specialization of diatoms from phago-mixotrophs to photoautotrophs.</title>
        <authorList>
            <person name="Ban H."/>
            <person name="Sato S."/>
            <person name="Yoshikawa S."/>
            <person name="Kazumasa Y."/>
            <person name="Nakamura Y."/>
            <person name="Ichinomiya M."/>
            <person name="Saitoh K."/>
            <person name="Sato N."/>
            <person name="Blanc-Mathieu R."/>
            <person name="Endo H."/>
            <person name="Kuwata A."/>
            <person name="Ogata H."/>
        </authorList>
    </citation>
    <scope>NUCLEOTIDE SEQUENCE</scope>
</reference>
<proteinExistence type="predicted"/>
<evidence type="ECO:0000313" key="2">
    <source>
        <dbReference type="EMBL" id="GMI10669.1"/>
    </source>
</evidence>
<dbReference type="EMBL" id="BRXZ01000385">
    <property type="protein sequence ID" value="GMI10669.1"/>
    <property type="molecule type" value="Genomic_DNA"/>
</dbReference>
<dbReference type="GO" id="GO:0005544">
    <property type="term" value="F:calcium-dependent phospholipid binding"/>
    <property type="evidence" value="ECO:0007669"/>
    <property type="project" value="InterPro"/>
</dbReference>
<dbReference type="OrthoDB" id="419768at2759"/>
<dbReference type="GO" id="GO:0005886">
    <property type="term" value="C:plasma membrane"/>
    <property type="evidence" value="ECO:0007669"/>
    <property type="project" value="TreeGrafter"/>
</dbReference>
<dbReference type="GO" id="GO:0072659">
    <property type="term" value="P:protein localization to plasma membrane"/>
    <property type="evidence" value="ECO:0007669"/>
    <property type="project" value="TreeGrafter"/>
</dbReference>
<dbReference type="PANTHER" id="PTHR37412">
    <property type="entry name" value="C2 DOMAIN-CONTAINING PROTEIN 5"/>
    <property type="match status" value="1"/>
</dbReference>
<dbReference type="GO" id="GO:0090314">
    <property type="term" value="P:positive regulation of protein targeting to membrane"/>
    <property type="evidence" value="ECO:0007669"/>
    <property type="project" value="TreeGrafter"/>
</dbReference>
<dbReference type="Pfam" id="PF23128">
    <property type="entry name" value="YbjQ_4"/>
    <property type="match status" value="1"/>
</dbReference>
<evidence type="ECO:0000259" key="1">
    <source>
        <dbReference type="Pfam" id="PF23128"/>
    </source>
</evidence>
<dbReference type="PANTHER" id="PTHR37412:SF2">
    <property type="entry name" value="C2 DOMAIN-CONTAINING PROTEIN 5"/>
    <property type="match status" value="1"/>
</dbReference>
<gene>
    <name evidence="2" type="ORF">TrRE_jg4774</name>
</gene>
<dbReference type="GO" id="GO:0005509">
    <property type="term" value="F:calcium ion binding"/>
    <property type="evidence" value="ECO:0007669"/>
    <property type="project" value="TreeGrafter"/>
</dbReference>
<protein>
    <recommendedName>
        <fullName evidence="1">C2CD5 C-terminal domain-containing protein</fullName>
    </recommendedName>
</protein>
<feature type="domain" description="C2CD5 C-terminal" evidence="1">
    <location>
        <begin position="24"/>
        <end position="118"/>
    </location>
</feature>
<dbReference type="GO" id="GO:0010828">
    <property type="term" value="P:positive regulation of D-glucose transmembrane transport"/>
    <property type="evidence" value="ECO:0007669"/>
    <property type="project" value="TreeGrafter"/>
</dbReference>
<evidence type="ECO:0000313" key="3">
    <source>
        <dbReference type="Proteomes" id="UP001165082"/>
    </source>
</evidence>
<organism evidence="2 3">
    <name type="scientific">Triparma retinervis</name>
    <dbReference type="NCBI Taxonomy" id="2557542"/>
    <lineage>
        <taxon>Eukaryota</taxon>
        <taxon>Sar</taxon>
        <taxon>Stramenopiles</taxon>
        <taxon>Ochrophyta</taxon>
        <taxon>Bolidophyceae</taxon>
        <taxon>Parmales</taxon>
        <taxon>Triparmaceae</taxon>
        <taxon>Triparma</taxon>
    </lineage>
</organism>
<dbReference type="InterPro" id="IPR038983">
    <property type="entry name" value="C2CD5"/>
</dbReference>
<sequence>MQRYSWIPGVRAPFGGITECCVELTPLATVAGGRVDRYLGMVSMHFIRESRAADSYSGEAQSFKQFIRECNAVAKAHVASLGGNAMLCYKAVPAESGGKVYKSQVYNFVSLSGCAVVCVRDEEA</sequence>
<dbReference type="Proteomes" id="UP001165082">
    <property type="component" value="Unassembled WGS sequence"/>
</dbReference>
<accession>A0A9W7KT93</accession>
<keyword evidence="3" id="KW-1185">Reference proteome</keyword>
<dbReference type="GO" id="GO:0065002">
    <property type="term" value="P:intracellular protein transmembrane transport"/>
    <property type="evidence" value="ECO:0007669"/>
    <property type="project" value="TreeGrafter"/>
</dbReference>
<dbReference type="GO" id="GO:0031340">
    <property type="term" value="P:positive regulation of vesicle fusion"/>
    <property type="evidence" value="ECO:0007669"/>
    <property type="project" value="TreeGrafter"/>
</dbReference>
<name>A0A9W7KT93_9STRA</name>
<comment type="caution">
    <text evidence="2">The sequence shown here is derived from an EMBL/GenBank/DDBJ whole genome shotgun (WGS) entry which is preliminary data.</text>
</comment>